<dbReference type="AlphaFoldDB" id="A0A382IWZ5"/>
<reference evidence="1" key="1">
    <citation type="submission" date="2018-05" db="EMBL/GenBank/DDBJ databases">
        <authorList>
            <person name="Lanie J.A."/>
            <person name="Ng W.-L."/>
            <person name="Kazmierczak K.M."/>
            <person name="Andrzejewski T.M."/>
            <person name="Davidsen T.M."/>
            <person name="Wayne K.J."/>
            <person name="Tettelin H."/>
            <person name="Glass J.I."/>
            <person name="Rusch D."/>
            <person name="Podicherti R."/>
            <person name="Tsui H.-C.T."/>
            <person name="Winkler M.E."/>
        </authorList>
    </citation>
    <scope>NUCLEOTIDE SEQUENCE</scope>
</reference>
<organism evidence="1">
    <name type="scientific">marine metagenome</name>
    <dbReference type="NCBI Taxonomy" id="408172"/>
    <lineage>
        <taxon>unclassified sequences</taxon>
        <taxon>metagenomes</taxon>
        <taxon>ecological metagenomes</taxon>
    </lineage>
</organism>
<sequence length="24" mass="2961">MAPILIDMIYKWLYFEKYDNHLSG</sequence>
<evidence type="ECO:0000313" key="1">
    <source>
        <dbReference type="EMBL" id="SVC04058.1"/>
    </source>
</evidence>
<accession>A0A382IWZ5</accession>
<name>A0A382IWZ5_9ZZZZ</name>
<protein>
    <submittedName>
        <fullName evidence="1">Uncharacterized protein</fullName>
    </submittedName>
</protein>
<proteinExistence type="predicted"/>
<dbReference type="EMBL" id="UINC01070144">
    <property type="protein sequence ID" value="SVC04058.1"/>
    <property type="molecule type" value="Genomic_DNA"/>
</dbReference>
<gene>
    <name evidence="1" type="ORF">METZ01_LOCUS256912</name>
</gene>